<gene>
    <name evidence="2" type="ordered locus">Astex_0626</name>
</gene>
<keyword evidence="1" id="KW-0732">Signal</keyword>
<dbReference type="AlphaFoldDB" id="E8RRC2"/>
<dbReference type="Proteomes" id="UP000001492">
    <property type="component" value="Chromosome 1"/>
</dbReference>
<accession>E8RRC2</accession>
<dbReference type="EMBL" id="CP002395">
    <property type="protein sequence ID" value="ADU12313.1"/>
    <property type="molecule type" value="Genomic_DNA"/>
</dbReference>
<name>E8RRC2_ASTEC</name>
<proteinExistence type="predicted"/>
<feature type="chain" id="PRO_5003230726" evidence="1">
    <location>
        <begin position="25"/>
        <end position="312"/>
    </location>
</feature>
<evidence type="ECO:0000313" key="2">
    <source>
        <dbReference type="EMBL" id="ADU12313.1"/>
    </source>
</evidence>
<keyword evidence="3" id="KW-1185">Reference proteome</keyword>
<dbReference type="KEGG" id="aex:Astex_0626"/>
<protein>
    <submittedName>
        <fullName evidence="2">Uncharacterized protein</fullName>
    </submittedName>
</protein>
<dbReference type="STRING" id="573065.Astex_0626"/>
<dbReference type="eggNOG" id="ENOG5032VMW">
    <property type="taxonomic scope" value="Bacteria"/>
</dbReference>
<reference evidence="3" key="1">
    <citation type="submission" date="2010-12" db="EMBL/GenBank/DDBJ databases">
        <title>Complete sequence of chromosome 1 of Asticcacaulis excentricus CB 48.</title>
        <authorList>
            <consortium name="US DOE Joint Genome Institute"/>
            <person name="Lucas S."/>
            <person name="Copeland A."/>
            <person name="Lapidus A."/>
            <person name="Cheng J.-F."/>
            <person name="Bruce D."/>
            <person name="Goodwin L."/>
            <person name="Pitluck S."/>
            <person name="Teshima H."/>
            <person name="Davenport K."/>
            <person name="Detter J.C."/>
            <person name="Han C."/>
            <person name="Tapia R."/>
            <person name="Land M."/>
            <person name="Hauser L."/>
            <person name="Jeffries C."/>
            <person name="Kyrpides N."/>
            <person name="Ivanova N."/>
            <person name="Ovchinnikova G."/>
            <person name="Brun Y.V."/>
            <person name="Woyke T."/>
        </authorList>
    </citation>
    <scope>NUCLEOTIDE SEQUENCE [LARGE SCALE GENOMIC DNA]</scope>
    <source>
        <strain evidence="3">ATCC 15261 / DSM 4724 / KCTC 12464 / NCIMB 9791 / VKM B-1370 / CB 48</strain>
    </source>
</reference>
<feature type="signal peptide" evidence="1">
    <location>
        <begin position="1"/>
        <end position="24"/>
    </location>
</feature>
<dbReference type="HOGENOM" id="CLU_968721_0_0_5"/>
<evidence type="ECO:0000256" key="1">
    <source>
        <dbReference type="SAM" id="SignalP"/>
    </source>
</evidence>
<organism evidence="2 3">
    <name type="scientific">Asticcacaulis excentricus (strain ATCC 15261 / DSM 4724 / KCTC 12464 / NCIMB 9791 / VKM B-1370 / CB 48)</name>
    <dbReference type="NCBI Taxonomy" id="573065"/>
    <lineage>
        <taxon>Bacteria</taxon>
        <taxon>Pseudomonadati</taxon>
        <taxon>Pseudomonadota</taxon>
        <taxon>Alphaproteobacteria</taxon>
        <taxon>Caulobacterales</taxon>
        <taxon>Caulobacteraceae</taxon>
        <taxon>Asticcacaulis</taxon>
    </lineage>
</organism>
<sequence length="312" mass="33716">MSNVNRYKILASALALMLTATAAAAEPVSLETLTRRQFISSANSRCNWFDGPTLLALKAGLLQNRNAALNHGVAPSAVYATIDHARAAAARADCNNPALVKEVETLRGAYRGFVAQNRLTLRGLRSEWLADRTEQSLSKWRLVQYQQTGDVAMGFGLFGTLKGQTLSVMAQFRGETPFAARLIVRDTARRSGLINRDALAVSAQMPKGIGPSDLSFSASGRRTTQIALTNAPRVNLAGFTVDGKFAGHAEKRDTLRFDFPMSATVAIGKLDPREDIVVAFDFNSGTQYARFEAGDFVPGLVFATLPSPYGVK</sequence>
<evidence type="ECO:0000313" key="3">
    <source>
        <dbReference type="Proteomes" id="UP000001492"/>
    </source>
</evidence>